<keyword evidence="1" id="KW-1133">Transmembrane helix</keyword>
<feature type="transmembrane region" description="Helical" evidence="1">
    <location>
        <begin position="66"/>
        <end position="88"/>
    </location>
</feature>
<feature type="transmembrane region" description="Helical" evidence="1">
    <location>
        <begin position="141"/>
        <end position="158"/>
    </location>
</feature>
<proteinExistence type="predicted"/>
<gene>
    <name evidence="2" type="ORF">SAMN05444000_12324</name>
</gene>
<feature type="transmembrane region" description="Helical" evidence="1">
    <location>
        <begin position="190"/>
        <end position="223"/>
    </location>
</feature>
<keyword evidence="1" id="KW-0472">Membrane</keyword>
<dbReference type="InterPro" id="IPR018688">
    <property type="entry name" value="PpoB2-like"/>
</dbReference>
<keyword evidence="1" id="KW-0812">Transmembrane</keyword>
<dbReference type="AlphaFoldDB" id="A0A1M6QU68"/>
<evidence type="ECO:0000313" key="2">
    <source>
        <dbReference type="EMBL" id="SHK23869.1"/>
    </source>
</evidence>
<protein>
    <submittedName>
        <fullName evidence="2">Predicted metal-binding integral membrane protein</fullName>
    </submittedName>
</protein>
<sequence>MFAARIRSMTGIHWIALFGAILGAWVVLYLMSLPTDLRAAGKVYGSDFWVSLCTVTPDAAGYLRVLAMWVLMSAAMMAPTALPAFATYDDLGHSTDGTNFGHLVLGYLVVWLGFSVFAALVQMGLFQMDLISAFGDSRSGLLSAGLLAVAGAYQFSPVKEACLSKCRMPLTFFMQHWDEGPWRNGVRLGLVCLGCCWALMLLAFVGGVMNIAFMGLATIIMVLEKLPEIGRWVTRPLGFALLAAAAWTGITAI</sequence>
<name>A0A1M6QU68_9RHOB</name>
<dbReference type="Proteomes" id="UP000183982">
    <property type="component" value="Unassembled WGS sequence"/>
</dbReference>
<dbReference type="RefSeq" id="WP_245815202.1">
    <property type="nucleotide sequence ID" value="NZ_FQZQ01000023.1"/>
</dbReference>
<evidence type="ECO:0000256" key="1">
    <source>
        <dbReference type="SAM" id="Phobius"/>
    </source>
</evidence>
<evidence type="ECO:0000313" key="3">
    <source>
        <dbReference type="Proteomes" id="UP000183982"/>
    </source>
</evidence>
<feature type="transmembrane region" description="Helical" evidence="1">
    <location>
        <begin position="100"/>
        <end position="121"/>
    </location>
</feature>
<reference evidence="3" key="1">
    <citation type="submission" date="2016-11" db="EMBL/GenBank/DDBJ databases">
        <authorList>
            <person name="Varghese N."/>
            <person name="Submissions S."/>
        </authorList>
    </citation>
    <scope>NUCLEOTIDE SEQUENCE [LARGE SCALE GENOMIC DNA]</scope>
    <source>
        <strain evidence="3">DSM 100564</strain>
    </source>
</reference>
<dbReference type="Pfam" id="PF09948">
    <property type="entry name" value="PpoB2"/>
    <property type="match status" value="1"/>
</dbReference>
<feature type="transmembrane region" description="Helical" evidence="1">
    <location>
        <begin position="229"/>
        <end position="250"/>
    </location>
</feature>
<feature type="transmembrane region" description="Helical" evidence="1">
    <location>
        <begin position="12"/>
        <end position="31"/>
    </location>
</feature>
<dbReference type="STRING" id="1470563.SAMN05444000_12324"/>
<organism evidence="2 3">
    <name type="scientific">Shimia gijangensis</name>
    <dbReference type="NCBI Taxonomy" id="1470563"/>
    <lineage>
        <taxon>Bacteria</taxon>
        <taxon>Pseudomonadati</taxon>
        <taxon>Pseudomonadota</taxon>
        <taxon>Alphaproteobacteria</taxon>
        <taxon>Rhodobacterales</taxon>
        <taxon>Roseobacteraceae</taxon>
    </lineage>
</organism>
<accession>A0A1M6QU68</accession>
<keyword evidence="3" id="KW-1185">Reference proteome</keyword>
<dbReference type="EMBL" id="FQZQ01000023">
    <property type="protein sequence ID" value="SHK23869.1"/>
    <property type="molecule type" value="Genomic_DNA"/>
</dbReference>